<evidence type="ECO:0000256" key="6">
    <source>
        <dbReference type="ARBA" id="ARBA00022692"/>
    </source>
</evidence>
<keyword evidence="8 12" id="KW-1133">Transmembrane helix</keyword>
<comment type="function">
    <text evidence="10">Mannosyltransferase that operates in the biosynthetic pathway of dolichol-linked oligosaccharides, the glycan precursors employed in protein asparagine (N)-glycosylation. The assembly of dolichol-linked oligosaccharides begins on the cytosolic side of the endoplasmic reticulum membrane and finishes in its lumen. The sequential addition of sugars to dolichol pyrophosphate produces dolichol-linked oligosaccharides containing fourteen sugars, including two GlcNAcs, nine mannoses and three glucoses. Once assembled, the oligosaccharide is transferred from the lipid to nascent proteins by oligosaccharyltransferases. In the lumen of the endoplasmic reticulum, adds the eighth mannose residue in an alpha-1,6 linkage onto Man(7)GlcNAc(2)-PP-dolichol to produce Man(8)GlcNAc(2)-PP-dolichol.</text>
</comment>
<dbReference type="GO" id="GO:0052917">
    <property type="term" value="F:dol-P-Man:Man(7)GlcNAc(2)-PP-Dol alpha-1,6-mannosyltransferase activity"/>
    <property type="evidence" value="ECO:0007669"/>
    <property type="project" value="UniProtKB-EC"/>
</dbReference>
<evidence type="ECO:0000256" key="1">
    <source>
        <dbReference type="ARBA" id="ARBA00004477"/>
    </source>
</evidence>
<keyword evidence="6 12" id="KW-0812">Transmembrane</keyword>
<gene>
    <name evidence="14" type="ORF">BDQ12DRAFT_238345</name>
</gene>
<evidence type="ECO:0000256" key="9">
    <source>
        <dbReference type="ARBA" id="ARBA00023136"/>
    </source>
</evidence>
<feature type="transmembrane region" description="Helical" evidence="12">
    <location>
        <begin position="269"/>
        <end position="292"/>
    </location>
</feature>
<evidence type="ECO:0000256" key="10">
    <source>
        <dbReference type="ARBA" id="ARBA00044721"/>
    </source>
</evidence>
<name>A0A5C3M6H5_9AGAR</name>
<feature type="transmembrane region" description="Helical" evidence="12">
    <location>
        <begin position="147"/>
        <end position="164"/>
    </location>
</feature>
<organism evidence="14 15">
    <name type="scientific">Crucibulum laeve</name>
    <dbReference type="NCBI Taxonomy" id="68775"/>
    <lineage>
        <taxon>Eukaryota</taxon>
        <taxon>Fungi</taxon>
        <taxon>Dikarya</taxon>
        <taxon>Basidiomycota</taxon>
        <taxon>Agaricomycotina</taxon>
        <taxon>Agaricomycetes</taxon>
        <taxon>Agaricomycetidae</taxon>
        <taxon>Agaricales</taxon>
        <taxon>Agaricineae</taxon>
        <taxon>Nidulariaceae</taxon>
        <taxon>Crucibulum</taxon>
    </lineage>
</organism>
<evidence type="ECO:0000256" key="7">
    <source>
        <dbReference type="ARBA" id="ARBA00022824"/>
    </source>
</evidence>
<keyword evidence="5 14" id="KW-0808">Transferase</keyword>
<dbReference type="GO" id="GO:0005789">
    <property type="term" value="C:endoplasmic reticulum membrane"/>
    <property type="evidence" value="ECO:0007669"/>
    <property type="project" value="UniProtKB-SubCell"/>
</dbReference>
<protein>
    <recommendedName>
        <fullName evidence="12">Mannosyltransferase</fullName>
        <ecNumber evidence="12">2.4.1.-</ecNumber>
    </recommendedName>
</protein>
<feature type="transmembrane region" description="Helical" evidence="12">
    <location>
        <begin position="218"/>
        <end position="239"/>
    </location>
</feature>
<dbReference type="STRING" id="68775.A0A5C3M6H5"/>
<comment type="catalytic activity">
    <reaction evidence="11">
        <text>an alpha-D-Man-(1-&gt;2)-alpha-D-Man-(1-&gt;2)-alpha-D-Man-(1-&gt;3)-[alpha-D-Man-(1-&gt;2)-alpha-D-Man-(1-&gt;3)-alpha-D-Man-(1-&gt;6)]-beta-D-Man-(1-&gt;4)-beta-D-GlcNAc-(1-&gt;4)-alpha-D-GlcNAc-diphospho-di-trans,poly-cis-dolichol + a di-trans,poly-cis-dolichyl beta-D-mannosyl phosphate = an alpha-D-Man-(1-&gt;2)-alpha-D-Man-(1-&gt;2)-alpha-D-Man-(1-&gt;3)-[alpha-D-Man-(1-&gt;2)-alpha-D-Man-(1-&gt;3)-[alpha-D-Man-(1-&gt;6)]-alpha-D-Man-(1-&gt;6)]-beta-D-Man-(1-&gt;4)-beta-D-GlcNAc-(1-&gt;4)-alpha-D-GlcNAc-diphospho-di-trans,poly-cis-dolichol + a di-trans,poly-cis-dolichyl phosphate + H(+)</text>
        <dbReference type="Rhea" id="RHEA:29535"/>
        <dbReference type="Rhea" id="RHEA-COMP:19498"/>
        <dbReference type="Rhea" id="RHEA-COMP:19501"/>
        <dbReference type="Rhea" id="RHEA-COMP:19518"/>
        <dbReference type="Rhea" id="RHEA-COMP:19519"/>
        <dbReference type="ChEBI" id="CHEBI:15378"/>
        <dbReference type="ChEBI" id="CHEBI:57683"/>
        <dbReference type="ChEBI" id="CHEBI:58211"/>
        <dbReference type="ChEBI" id="CHEBI:132517"/>
        <dbReference type="ChEBI" id="CHEBI:132519"/>
        <dbReference type="EC" id="2.4.1.260"/>
    </reaction>
    <physiologicalReaction direction="left-to-right" evidence="11">
        <dbReference type="Rhea" id="RHEA:29536"/>
    </physiologicalReaction>
</comment>
<accession>A0A5C3M6H5</accession>
<dbReference type="InterPro" id="IPR005599">
    <property type="entry name" value="GPI_mannosylTrfase"/>
</dbReference>
<keyword evidence="15" id="KW-1185">Reference proteome</keyword>
<feature type="transmembrane region" description="Helical" evidence="12">
    <location>
        <begin position="93"/>
        <end position="110"/>
    </location>
</feature>
<keyword evidence="7 12" id="KW-0256">Endoplasmic reticulum</keyword>
<comment type="similarity">
    <text evidence="3 12">Belongs to the glycosyltransferase 22 family.</text>
</comment>
<feature type="transmembrane region" description="Helical" evidence="12">
    <location>
        <begin position="176"/>
        <end position="206"/>
    </location>
</feature>
<feature type="transmembrane region" description="Helical" evidence="12">
    <location>
        <begin position="122"/>
        <end position="140"/>
    </location>
</feature>
<dbReference type="EC" id="2.4.1.-" evidence="12"/>
<evidence type="ECO:0000256" key="11">
    <source>
        <dbReference type="ARBA" id="ARBA00048899"/>
    </source>
</evidence>
<dbReference type="OrthoDB" id="19039at2759"/>
<keyword evidence="13" id="KW-0732">Signal</keyword>
<evidence type="ECO:0000256" key="3">
    <source>
        <dbReference type="ARBA" id="ARBA00007063"/>
    </source>
</evidence>
<evidence type="ECO:0000256" key="8">
    <source>
        <dbReference type="ARBA" id="ARBA00022989"/>
    </source>
</evidence>
<dbReference type="PANTHER" id="PTHR22760:SF1">
    <property type="entry name" value="DOL-P-MAN:MAN(7)GLCNAC(2)-PP-DOL ALPHA-1,6-MANNOSYLTRANSFERASE"/>
    <property type="match status" value="1"/>
</dbReference>
<dbReference type="AlphaFoldDB" id="A0A5C3M6H5"/>
<sequence length="526" mass="58579">MSTALDALILVTGWTHVLLAPYTKVEESFNLHAVHDVLMYGVKPDALDYDHFSFPSPVPRTFVGPLFLTWISTPLIYLAAWRGFVHTKFELQIIIRLALATLNAFSLMLVRRAASRRFGRLTGVFFALLTCSQFHLPFWMGRTIPNMFALVPVTAALALVIPPAPTSVRPLPRNLAIATSLITGSAIIFRAEIVLLLGPLCLQALIRDHISFTRLLRVGAISGLSFLALTVLVDTYFHLSRTPLWPEFAGFYFNVIEGKSAEWGTSPPLAYITTFLPKLLLSALPLSVIGILSDPRIQNLLLPYITFIFLISALGHKEWRFIVYVVPVFNVAAARGARWLVSRRKNSLVGRLMFLSAFGLILINVLLTVLSTRASIENYPGGAALHTLHELYPLNKTSSPVHVHISNLAAQTGASLFLQLNAPPYLTSQRTLLADPAWIYDKSENLTFAQLTASPSITHLITEVPPQERGRDTKQWREVAVTKGFDGWKLDRSLLSGPRKWEGLGKLGEVLSMEKGDKLWILERQK</sequence>
<evidence type="ECO:0000256" key="12">
    <source>
        <dbReference type="RuleBase" id="RU363075"/>
    </source>
</evidence>
<evidence type="ECO:0000256" key="5">
    <source>
        <dbReference type="ARBA" id="ARBA00022679"/>
    </source>
</evidence>
<feature type="transmembrane region" description="Helical" evidence="12">
    <location>
        <begin position="321"/>
        <end position="341"/>
    </location>
</feature>
<evidence type="ECO:0000313" key="15">
    <source>
        <dbReference type="Proteomes" id="UP000308652"/>
    </source>
</evidence>
<dbReference type="EMBL" id="ML213612">
    <property type="protein sequence ID" value="TFK36721.1"/>
    <property type="molecule type" value="Genomic_DNA"/>
</dbReference>
<dbReference type="GO" id="GO:0006487">
    <property type="term" value="P:protein N-linked glycosylation"/>
    <property type="evidence" value="ECO:0007669"/>
    <property type="project" value="TreeGrafter"/>
</dbReference>
<reference evidence="14 15" key="1">
    <citation type="journal article" date="2019" name="Nat. Ecol. Evol.">
        <title>Megaphylogeny resolves global patterns of mushroom evolution.</title>
        <authorList>
            <person name="Varga T."/>
            <person name="Krizsan K."/>
            <person name="Foldi C."/>
            <person name="Dima B."/>
            <person name="Sanchez-Garcia M."/>
            <person name="Sanchez-Ramirez S."/>
            <person name="Szollosi G.J."/>
            <person name="Szarkandi J.G."/>
            <person name="Papp V."/>
            <person name="Albert L."/>
            <person name="Andreopoulos W."/>
            <person name="Angelini C."/>
            <person name="Antonin V."/>
            <person name="Barry K.W."/>
            <person name="Bougher N.L."/>
            <person name="Buchanan P."/>
            <person name="Buyck B."/>
            <person name="Bense V."/>
            <person name="Catcheside P."/>
            <person name="Chovatia M."/>
            <person name="Cooper J."/>
            <person name="Damon W."/>
            <person name="Desjardin D."/>
            <person name="Finy P."/>
            <person name="Geml J."/>
            <person name="Haridas S."/>
            <person name="Hughes K."/>
            <person name="Justo A."/>
            <person name="Karasinski D."/>
            <person name="Kautmanova I."/>
            <person name="Kiss B."/>
            <person name="Kocsube S."/>
            <person name="Kotiranta H."/>
            <person name="LaButti K.M."/>
            <person name="Lechner B.E."/>
            <person name="Liimatainen K."/>
            <person name="Lipzen A."/>
            <person name="Lukacs Z."/>
            <person name="Mihaltcheva S."/>
            <person name="Morgado L.N."/>
            <person name="Niskanen T."/>
            <person name="Noordeloos M.E."/>
            <person name="Ohm R.A."/>
            <person name="Ortiz-Santana B."/>
            <person name="Ovrebo C."/>
            <person name="Racz N."/>
            <person name="Riley R."/>
            <person name="Savchenko A."/>
            <person name="Shiryaev A."/>
            <person name="Soop K."/>
            <person name="Spirin V."/>
            <person name="Szebenyi C."/>
            <person name="Tomsovsky M."/>
            <person name="Tulloss R.E."/>
            <person name="Uehling J."/>
            <person name="Grigoriev I.V."/>
            <person name="Vagvolgyi C."/>
            <person name="Papp T."/>
            <person name="Martin F.M."/>
            <person name="Miettinen O."/>
            <person name="Hibbett D.S."/>
            <person name="Nagy L.G."/>
        </authorList>
    </citation>
    <scope>NUCLEOTIDE SEQUENCE [LARGE SCALE GENOMIC DNA]</scope>
    <source>
        <strain evidence="14 15">CBS 166.37</strain>
    </source>
</reference>
<evidence type="ECO:0000256" key="2">
    <source>
        <dbReference type="ARBA" id="ARBA00004922"/>
    </source>
</evidence>
<feature type="transmembrane region" description="Helical" evidence="12">
    <location>
        <begin position="299"/>
        <end position="315"/>
    </location>
</feature>
<proteinExistence type="inferred from homology"/>
<dbReference type="UniPathway" id="UPA00378"/>
<comment type="subcellular location">
    <subcellularLocation>
        <location evidence="1 12">Endoplasmic reticulum membrane</location>
        <topology evidence="1 12">Multi-pass membrane protein</topology>
    </subcellularLocation>
</comment>
<keyword evidence="4 12" id="KW-0328">Glycosyltransferase</keyword>
<feature type="signal peptide" evidence="13">
    <location>
        <begin position="1"/>
        <end position="19"/>
    </location>
</feature>
<evidence type="ECO:0000256" key="13">
    <source>
        <dbReference type="SAM" id="SignalP"/>
    </source>
</evidence>
<dbReference type="PANTHER" id="PTHR22760">
    <property type="entry name" value="GLYCOSYLTRANSFERASE"/>
    <property type="match status" value="1"/>
</dbReference>
<dbReference type="Proteomes" id="UP000308652">
    <property type="component" value="Unassembled WGS sequence"/>
</dbReference>
<feature type="transmembrane region" description="Helical" evidence="12">
    <location>
        <begin position="62"/>
        <end position="81"/>
    </location>
</feature>
<evidence type="ECO:0000313" key="14">
    <source>
        <dbReference type="EMBL" id="TFK36721.1"/>
    </source>
</evidence>
<feature type="chain" id="PRO_5022952368" description="Mannosyltransferase" evidence="13">
    <location>
        <begin position="20"/>
        <end position="526"/>
    </location>
</feature>
<comment type="pathway">
    <text evidence="2">Protein modification; protein glycosylation.</text>
</comment>
<feature type="transmembrane region" description="Helical" evidence="12">
    <location>
        <begin position="348"/>
        <end position="370"/>
    </location>
</feature>
<evidence type="ECO:0000256" key="4">
    <source>
        <dbReference type="ARBA" id="ARBA00022676"/>
    </source>
</evidence>
<dbReference type="Pfam" id="PF03901">
    <property type="entry name" value="Glyco_transf_22"/>
    <property type="match status" value="1"/>
</dbReference>
<keyword evidence="9 12" id="KW-0472">Membrane</keyword>